<protein>
    <recommendedName>
        <fullName evidence="5">CAP-Gly domain-containing protein</fullName>
    </recommendedName>
</protein>
<dbReference type="GO" id="GO:0005829">
    <property type="term" value="C:cytosol"/>
    <property type="evidence" value="ECO:0007669"/>
    <property type="project" value="UniProtKB-ARBA"/>
</dbReference>
<dbReference type="PROSITE" id="PS50245">
    <property type="entry name" value="CAP_GLY_2"/>
    <property type="match status" value="2"/>
</dbReference>
<dbReference type="GO" id="GO:0051010">
    <property type="term" value="F:microtubule plus-end binding"/>
    <property type="evidence" value="ECO:0007669"/>
    <property type="project" value="TreeGrafter"/>
</dbReference>
<dbReference type="GO" id="GO:0035371">
    <property type="term" value="C:microtubule plus-end"/>
    <property type="evidence" value="ECO:0007669"/>
    <property type="project" value="TreeGrafter"/>
</dbReference>
<name>A0A1B6GVC1_9HEMI</name>
<dbReference type="CDD" id="cd01789">
    <property type="entry name" value="Ubl_TBCB"/>
    <property type="match status" value="1"/>
</dbReference>
<evidence type="ECO:0000256" key="1">
    <source>
        <dbReference type="ARBA" id="ARBA00004496"/>
    </source>
</evidence>
<dbReference type="FunFam" id="2.30.30.190:FF:000013">
    <property type="entry name" value="Tubulin-folding cofactor B"/>
    <property type="match status" value="2"/>
</dbReference>
<feature type="domain" description="CAP-Gly" evidence="5">
    <location>
        <begin position="269"/>
        <end position="311"/>
    </location>
</feature>
<proteinExistence type="inferred from homology"/>
<dbReference type="InterPro" id="IPR000626">
    <property type="entry name" value="Ubiquitin-like_dom"/>
</dbReference>
<dbReference type="Pfam" id="PF14560">
    <property type="entry name" value="Ubiquitin_2"/>
    <property type="match status" value="1"/>
</dbReference>
<dbReference type="PANTHER" id="PTHR18916">
    <property type="entry name" value="DYNACTIN 1-RELATED MICROTUBULE-BINDING"/>
    <property type="match status" value="1"/>
</dbReference>
<dbReference type="Pfam" id="PF01302">
    <property type="entry name" value="CAP_GLY"/>
    <property type="match status" value="2"/>
</dbReference>
<dbReference type="SUPFAM" id="SSF74924">
    <property type="entry name" value="Cap-Gly domain"/>
    <property type="match status" value="2"/>
</dbReference>
<dbReference type="GO" id="GO:0007023">
    <property type="term" value="P:post-chaperonin tubulin folding pathway"/>
    <property type="evidence" value="ECO:0007669"/>
    <property type="project" value="InterPro"/>
</dbReference>
<dbReference type="InterPro" id="IPR029071">
    <property type="entry name" value="Ubiquitin-like_domsf"/>
</dbReference>
<dbReference type="GO" id="GO:0031122">
    <property type="term" value="P:cytoplasmic microtubule organization"/>
    <property type="evidence" value="ECO:0007669"/>
    <property type="project" value="TreeGrafter"/>
</dbReference>
<dbReference type="GO" id="GO:0007021">
    <property type="term" value="P:tubulin complex assembly"/>
    <property type="evidence" value="ECO:0007669"/>
    <property type="project" value="InterPro"/>
</dbReference>
<dbReference type="AlphaFoldDB" id="A0A1B6GVC1"/>
<comment type="similarity">
    <text evidence="4">Belongs to the TBCB family.</text>
</comment>
<organism evidence="6">
    <name type="scientific">Cuerna arida</name>
    <dbReference type="NCBI Taxonomy" id="1464854"/>
    <lineage>
        <taxon>Eukaryota</taxon>
        <taxon>Metazoa</taxon>
        <taxon>Ecdysozoa</taxon>
        <taxon>Arthropoda</taxon>
        <taxon>Hexapoda</taxon>
        <taxon>Insecta</taxon>
        <taxon>Pterygota</taxon>
        <taxon>Neoptera</taxon>
        <taxon>Paraneoptera</taxon>
        <taxon>Hemiptera</taxon>
        <taxon>Auchenorrhyncha</taxon>
        <taxon>Membracoidea</taxon>
        <taxon>Cicadellidae</taxon>
        <taxon>Cicadellinae</taxon>
        <taxon>Proconiini</taxon>
        <taxon>Cuerna</taxon>
    </lineage>
</organism>
<evidence type="ECO:0000256" key="2">
    <source>
        <dbReference type="ARBA" id="ARBA00022490"/>
    </source>
</evidence>
<evidence type="ECO:0000313" key="6">
    <source>
        <dbReference type="EMBL" id="JAS66392.1"/>
    </source>
</evidence>
<gene>
    <name evidence="6" type="ORF">g.19712</name>
</gene>
<keyword evidence="2" id="KW-0963">Cytoplasm</keyword>
<dbReference type="GO" id="GO:0043014">
    <property type="term" value="F:alpha-tubulin binding"/>
    <property type="evidence" value="ECO:0007669"/>
    <property type="project" value="InterPro"/>
</dbReference>
<dbReference type="Gene3D" id="3.10.20.90">
    <property type="entry name" value="Phosphatidylinositol 3-kinase Catalytic Subunit, Chain A, domain 1"/>
    <property type="match status" value="1"/>
</dbReference>
<dbReference type="InterPro" id="IPR000938">
    <property type="entry name" value="CAP-Gly_domain"/>
</dbReference>
<dbReference type="GO" id="GO:0005634">
    <property type="term" value="C:nucleus"/>
    <property type="evidence" value="ECO:0007669"/>
    <property type="project" value="TreeGrafter"/>
</dbReference>
<dbReference type="SUPFAM" id="SSF54236">
    <property type="entry name" value="Ubiquitin-like"/>
    <property type="match status" value="1"/>
</dbReference>
<reference evidence="6" key="1">
    <citation type="submission" date="2015-11" db="EMBL/GenBank/DDBJ databases">
        <title>De novo transcriptome assembly of four potential Pierce s Disease insect vectors from Arizona vineyards.</title>
        <authorList>
            <person name="Tassone E.E."/>
        </authorList>
    </citation>
    <scope>NUCLEOTIDE SEQUENCE</scope>
</reference>
<dbReference type="InterPro" id="IPR036859">
    <property type="entry name" value="CAP-Gly_dom_sf"/>
</dbReference>
<dbReference type="PANTHER" id="PTHR18916:SF85">
    <property type="entry name" value="TUBULIN-FOLDING COFACTOR B"/>
    <property type="match status" value="1"/>
</dbReference>
<dbReference type="SMART" id="SM01052">
    <property type="entry name" value="CAP_GLY"/>
    <property type="match status" value="2"/>
</dbReference>
<feature type="domain" description="CAP-Gly" evidence="5">
    <location>
        <begin position="185"/>
        <end position="227"/>
    </location>
</feature>
<keyword evidence="3" id="KW-0143">Chaperone</keyword>
<sequence>MSDQYIVKTSDYINVGVTSTDDGAVCLLEKRFKKDLSVGDLKGKLELFTGAQAATMTIKVYNKDDELVCTLDNNDALVGSYPIDDGMRLHVEDPFILKKEIEVSDVAKFDISEEEYAKREDTVKAYLERNKLGKYNKEEVEKKERERKQEEEAEEKLAQNVKVNDRCLVKVIGQPERRGQVMFVGQVEFKPGWWVGIKYDEPQGKNDGSVNGVRYFECPPKYGSFVKPQFVEVGDFPEEKLAQNIKVNDRCLVKVIGQPERRGQVMFVGQVEFKPGWWVGIKYDEPQGKNDGSVNGVRYFECPPKYGSFVKPQFVEVGDFPEEELDLDEEL</sequence>
<dbReference type="Gene3D" id="2.30.30.190">
    <property type="entry name" value="CAP Gly-rich-like domain"/>
    <property type="match status" value="2"/>
</dbReference>
<evidence type="ECO:0000259" key="5">
    <source>
        <dbReference type="PROSITE" id="PS50245"/>
    </source>
</evidence>
<dbReference type="GO" id="GO:0005938">
    <property type="term" value="C:cell cortex"/>
    <property type="evidence" value="ECO:0007669"/>
    <property type="project" value="TreeGrafter"/>
</dbReference>
<accession>A0A1B6GVC1</accession>
<evidence type="ECO:0000256" key="3">
    <source>
        <dbReference type="ARBA" id="ARBA00023186"/>
    </source>
</evidence>
<dbReference type="InterPro" id="IPR045172">
    <property type="entry name" value="TBCB_Ubl"/>
</dbReference>
<dbReference type="EMBL" id="GECZ01003377">
    <property type="protein sequence ID" value="JAS66392.1"/>
    <property type="molecule type" value="Transcribed_RNA"/>
</dbReference>
<comment type="subcellular location">
    <subcellularLocation>
        <location evidence="1">Cytoplasm</location>
    </subcellularLocation>
</comment>
<dbReference type="PROSITE" id="PS00845">
    <property type="entry name" value="CAP_GLY_1"/>
    <property type="match status" value="2"/>
</dbReference>
<evidence type="ECO:0000256" key="4">
    <source>
        <dbReference type="ARBA" id="ARBA00025779"/>
    </source>
</evidence>